<keyword evidence="1" id="KW-0547">Nucleotide-binding</keyword>
<name>A0A1I4C2V9_9HYPH</name>
<reference evidence="1 2" key="1">
    <citation type="submission" date="2016-10" db="EMBL/GenBank/DDBJ databases">
        <authorList>
            <person name="de Groot N.N."/>
        </authorList>
    </citation>
    <scope>NUCLEOTIDE SEQUENCE [LARGE SCALE GENOMIC DNA]</scope>
    <source>
        <strain evidence="1 2">NE2</strain>
    </source>
</reference>
<dbReference type="Gene3D" id="3.40.190.10">
    <property type="entry name" value="Periplasmic binding protein-like II"/>
    <property type="match status" value="2"/>
</dbReference>
<dbReference type="EMBL" id="FOSN01000018">
    <property type="protein sequence ID" value="SFK75424.1"/>
    <property type="molecule type" value="Genomic_DNA"/>
</dbReference>
<evidence type="ECO:0000313" key="2">
    <source>
        <dbReference type="Proteomes" id="UP000198755"/>
    </source>
</evidence>
<dbReference type="STRING" id="1612308.SAMN05444581_11814"/>
<dbReference type="Pfam" id="PF13379">
    <property type="entry name" value="NMT1_2"/>
    <property type="match status" value="1"/>
</dbReference>
<organism evidence="1 2">
    <name type="scientific">Methylocapsa palsarum</name>
    <dbReference type="NCBI Taxonomy" id="1612308"/>
    <lineage>
        <taxon>Bacteria</taxon>
        <taxon>Pseudomonadati</taxon>
        <taxon>Pseudomonadota</taxon>
        <taxon>Alphaproteobacteria</taxon>
        <taxon>Hyphomicrobiales</taxon>
        <taxon>Beijerinckiaceae</taxon>
        <taxon>Methylocapsa</taxon>
    </lineage>
</organism>
<dbReference type="Proteomes" id="UP000198755">
    <property type="component" value="Unassembled WGS sequence"/>
</dbReference>
<keyword evidence="2" id="KW-1185">Reference proteome</keyword>
<dbReference type="GO" id="GO:0005524">
    <property type="term" value="F:ATP binding"/>
    <property type="evidence" value="ECO:0007669"/>
    <property type="project" value="UniProtKB-KW"/>
</dbReference>
<dbReference type="AlphaFoldDB" id="A0A1I4C2V9"/>
<keyword evidence="1" id="KW-0067">ATP-binding</keyword>
<dbReference type="PANTHER" id="PTHR30024">
    <property type="entry name" value="ALIPHATIC SULFONATES-BINDING PROTEIN-RELATED"/>
    <property type="match status" value="1"/>
</dbReference>
<dbReference type="OrthoDB" id="570524at2"/>
<accession>A0A1I4C2V9</accession>
<evidence type="ECO:0000313" key="1">
    <source>
        <dbReference type="EMBL" id="SFK75424.1"/>
    </source>
</evidence>
<sequence>MFPFSSHHYQLRLWLAAGGIDPDADLRLMVTPPPFMAASLANGSIDGFCVGAPWNSVAAQAGAGRILHASREIVANCPEKVLALRAGFALANRPCVSALSAAIREAADWSADPAHLDALVELLVKAAITQQEWARISAALLRDILAPRSGASPLATLRLDREATRANRDHARWLFRQMVDAHQVVSLPENEAIALSVYRPDLGDAPAGPSVLPLDLDLSPGP</sequence>
<dbReference type="SUPFAM" id="SSF53850">
    <property type="entry name" value="Periplasmic binding protein-like II"/>
    <property type="match status" value="1"/>
</dbReference>
<gene>
    <name evidence="1" type="ORF">SAMN05444581_11814</name>
</gene>
<proteinExistence type="predicted"/>
<dbReference type="PANTHER" id="PTHR30024:SF43">
    <property type="entry name" value="BLL4572 PROTEIN"/>
    <property type="match status" value="1"/>
</dbReference>
<protein>
    <submittedName>
        <fullName evidence="1">NitT/TauT family transport system ATP-binding protein</fullName>
    </submittedName>
</protein>